<evidence type="ECO:0000256" key="3">
    <source>
        <dbReference type="ARBA" id="ARBA00022490"/>
    </source>
</evidence>
<dbReference type="InterPro" id="IPR001713">
    <property type="entry name" value="Prot_inh_stefin"/>
</dbReference>
<dbReference type="PRINTS" id="PR00295">
    <property type="entry name" value="STEFINA"/>
</dbReference>
<organism evidence="7">
    <name type="scientific">Haliotis discus discus</name>
    <name type="common">disc abalone</name>
    <dbReference type="NCBI Taxonomy" id="91233"/>
    <lineage>
        <taxon>Eukaryota</taxon>
        <taxon>Metazoa</taxon>
        <taxon>Spiralia</taxon>
        <taxon>Lophotrochozoa</taxon>
        <taxon>Mollusca</taxon>
        <taxon>Gastropoda</taxon>
        <taxon>Vetigastropoda</taxon>
        <taxon>Lepetellida</taxon>
        <taxon>Haliotoidea</taxon>
        <taxon>Haliotidae</taxon>
        <taxon>Haliotis</taxon>
    </lineage>
</organism>
<dbReference type="Gene3D" id="3.10.450.10">
    <property type="match status" value="1"/>
</dbReference>
<evidence type="ECO:0000256" key="4">
    <source>
        <dbReference type="ARBA" id="ARBA00022690"/>
    </source>
</evidence>
<evidence type="ECO:0000256" key="5">
    <source>
        <dbReference type="ARBA" id="ARBA00022704"/>
    </source>
</evidence>
<dbReference type="PANTHER" id="PTHR11414:SF21">
    <property type="entry name" value="CYSTATIN 14A, TANDEM DUPLICATE 1-RELATED"/>
    <property type="match status" value="1"/>
</dbReference>
<dbReference type="EMBL" id="JQ653304">
    <property type="protein sequence ID" value="AFP50147.1"/>
    <property type="molecule type" value="Genomic_DNA"/>
</dbReference>
<dbReference type="SMR" id="M4H503"/>
<keyword evidence="4" id="KW-0646">Protease inhibitor</keyword>
<dbReference type="AlphaFoldDB" id="M4H503"/>
<dbReference type="GO" id="GO:0004869">
    <property type="term" value="F:cysteine-type endopeptidase inhibitor activity"/>
    <property type="evidence" value="ECO:0007669"/>
    <property type="project" value="UniProtKB-KW"/>
</dbReference>
<sequence>MCGGATEVKSATEEVQKLCNEVREALQTQAGRTFGAYKAISFRSQVVAGTNYFVKVQVDENDEHFHLRIFAPLPYTNSPPSLAGYQTGHTAASDLDYFDAK</sequence>
<comment type="similarity">
    <text evidence="2">Belongs to the cystatin family.</text>
</comment>
<dbReference type="PROSITE" id="PS00287">
    <property type="entry name" value="CYSTATIN"/>
    <property type="match status" value="1"/>
</dbReference>
<dbReference type="PANTHER" id="PTHR11414">
    <property type="entry name" value="CYSTATIN FAMILY MEMBER"/>
    <property type="match status" value="1"/>
</dbReference>
<evidence type="ECO:0000256" key="2">
    <source>
        <dbReference type="ARBA" id="ARBA00009403"/>
    </source>
</evidence>
<evidence type="ECO:0000256" key="1">
    <source>
        <dbReference type="ARBA" id="ARBA00004496"/>
    </source>
</evidence>
<comment type="subcellular location">
    <subcellularLocation>
        <location evidence="1">Cytoplasm</location>
    </subcellularLocation>
</comment>
<dbReference type="SUPFAM" id="SSF54403">
    <property type="entry name" value="Cystatin/monellin"/>
    <property type="match status" value="1"/>
</dbReference>
<keyword evidence="5" id="KW-0789">Thiol protease inhibitor</keyword>
<dbReference type="SMART" id="SM00043">
    <property type="entry name" value="CY"/>
    <property type="match status" value="1"/>
</dbReference>
<protein>
    <submittedName>
        <fullName evidence="7">Cystatin B</fullName>
    </submittedName>
</protein>
<dbReference type="CDD" id="cd00042">
    <property type="entry name" value="CY"/>
    <property type="match status" value="1"/>
</dbReference>
<accession>M4H503</accession>
<keyword evidence="3" id="KW-0963">Cytoplasm</keyword>
<reference evidence="7" key="1">
    <citation type="journal article" date="2012" name="Dev. Comp. Immunol.">
        <title>Genomic characterization and expression profiles upon bacterial infection of a novel cystatin B homologue from disk abalone (Haliotis discus discus).</title>
        <authorList>
            <person name="Premachandra H.K."/>
            <person name="Wan Q."/>
            <person name="Elvitigala D.A."/>
            <person name="De Zoysa M."/>
            <person name="Choi C.Y."/>
            <person name="Whang I."/>
            <person name="Lee J."/>
        </authorList>
    </citation>
    <scope>NUCLEOTIDE SEQUENCE</scope>
</reference>
<name>M4H503_HALDI</name>
<dbReference type="InterPro" id="IPR046350">
    <property type="entry name" value="Cystatin_sf"/>
</dbReference>
<dbReference type="InterPro" id="IPR000010">
    <property type="entry name" value="Cystatin_dom"/>
</dbReference>
<dbReference type="InterPro" id="IPR018073">
    <property type="entry name" value="Prot_inh_cystat_CS"/>
</dbReference>
<evidence type="ECO:0000313" key="7">
    <source>
        <dbReference type="EMBL" id="AFP50147.1"/>
    </source>
</evidence>
<proteinExistence type="inferred from homology"/>
<reference evidence="7" key="2">
    <citation type="submission" date="2012-02" db="EMBL/GenBank/DDBJ databases">
        <authorList>
            <person name="Premachandra H.K.A."/>
            <person name="Wan Q."/>
            <person name="Elvitigala D.A.S."/>
            <person name="Zoysa M.D."/>
            <person name="Whang I."/>
            <person name="Lee J."/>
        </authorList>
    </citation>
    <scope>NUCLEOTIDE SEQUENCE</scope>
</reference>
<dbReference type="GO" id="GO:0005829">
    <property type="term" value="C:cytosol"/>
    <property type="evidence" value="ECO:0007669"/>
    <property type="project" value="TreeGrafter"/>
</dbReference>
<evidence type="ECO:0000259" key="6">
    <source>
        <dbReference type="SMART" id="SM00043"/>
    </source>
</evidence>
<dbReference type="FunFam" id="3.10.450.10:FF:000001">
    <property type="entry name" value="Cystatin-A"/>
    <property type="match status" value="1"/>
</dbReference>
<feature type="domain" description="Cystatin" evidence="6">
    <location>
        <begin position="1"/>
        <end position="98"/>
    </location>
</feature>
<dbReference type="Pfam" id="PF00031">
    <property type="entry name" value="Cystatin"/>
    <property type="match status" value="1"/>
</dbReference>